<evidence type="ECO:0000313" key="3">
    <source>
        <dbReference type="Proteomes" id="UP000094426"/>
    </source>
</evidence>
<name>A0A1E2SMM6_LEIXY</name>
<dbReference type="AlphaFoldDB" id="A0A1E2SMM6"/>
<protein>
    <submittedName>
        <fullName evidence="2">Uncharacterized protein</fullName>
    </submittedName>
</protein>
<comment type="caution">
    <text evidence="2">The sequence shown here is derived from an EMBL/GenBank/DDBJ whole genome shotgun (WGS) entry which is preliminary data.</text>
</comment>
<feature type="region of interest" description="Disordered" evidence="1">
    <location>
        <begin position="53"/>
        <end position="78"/>
    </location>
</feature>
<dbReference type="RefSeq" id="WP_011186206.1">
    <property type="nucleotide sequence ID" value="NZ_LNZG01000005.1"/>
</dbReference>
<accession>A0A1E2SMM6</accession>
<organism evidence="2 3">
    <name type="scientific">Leifsonia xyli subsp. xyli</name>
    <dbReference type="NCBI Taxonomy" id="59736"/>
    <lineage>
        <taxon>Bacteria</taxon>
        <taxon>Bacillati</taxon>
        <taxon>Actinomycetota</taxon>
        <taxon>Actinomycetes</taxon>
        <taxon>Micrococcales</taxon>
        <taxon>Microbacteriaceae</taxon>
        <taxon>Leifsonia</taxon>
    </lineage>
</organism>
<dbReference type="OrthoDB" id="5123581at2"/>
<dbReference type="EMBL" id="LNZG01000005">
    <property type="protein sequence ID" value="ODA90864.1"/>
    <property type="molecule type" value="Genomic_DNA"/>
</dbReference>
<evidence type="ECO:0000256" key="1">
    <source>
        <dbReference type="SAM" id="MobiDB-lite"/>
    </source>
</evidence>
<reference evidence="2 3" key="1">
    <citation type="submission" date="2015-11" db="EMBL/GenBank/DDBJ databases">
        <authorList>
            <person name="Zhang Y."/>
            <person name="Guo Z."/>
        </authorList>
    </citation>
    <scope>NUCLEOTIDE SEQUENCE [LARGE SCALE GENOMIC DNA]</scope>
    <source>
        <strain evidence="3">gdw1</strain>
    </source>
</reference>
<proteinExistence type="predicted"/>
<dbReference type="GO" id="GO:0006355">
    <property type="term" value="P:regulation of DNA-templated transcription"/>
    <property type="evidence" value="ECO:0007669"/>
    <property type="project" value="InterPro"/>
</dbReference>
<dbReference type="Proteomes" id="UP000094426">
    <property type="component" value="Unassembled WGS sequence"/>
</dbReference>
<gene>
    <name evidence="2" type="ORF">ATY41_08085</name>
</gene>
<evidence type="ECO:0000313" key="2">
    <source>
        <dbReference type="EMBL" id="ODA90864.1"/>
    </source>
</evidence>
<sequence>MAEKDEIDYDALAARLTDPDVPLGPPREVHTGEDAARFGREFLLREYGSEEGIEAAMRRPGRPRVSHDPQGPSPVVRGAIPQTDFEALDEFVKRSGKKQSAIVREAIHEYLLERKLVS</sequence>